<gene>
    <name evidence="1" type="ORF">O1611_g9843</name>
</gene>
<keyword evidence="2" id="KW-1185">Reference proteome</keyword>
<comment type="caution">
    <text evidence="1">The sequence shown here is derived from an EMBL/GenBank/DDBJ whole genome shotgun (WGS) entry which is preliminary data.</text>
</comment>
<accession>A0ACC2J510</accession>
<sequence length="378" mass="43350">MDRQPPHAGREIDLRPELAYKLSRYYENGKPLFPMLQIIRLQGYIAQSAHESNSTFLIHDYFDNPITCTKNENSGTWFIKLESLQSCIATIAKQRTEPRPPPFYSLGMQMGDPARAESNTALLGLGSIREDARIEYANVSSRQMVTTLWNKARHALDESVHYNNTLKPEVLAALSNVGRHIENIVCFDLGTFEADNRGPFVYYPEAYACTAHHVFAFEIKEHLKSTYGRNPALIFQHLEYTHDTTRLLERIGAGVFRDNAMAFRYVRENTLVIWICKEGHVQIPVKQIIADFPYQTQPFPVPRAMIWPEEGATPTTLQDVMDSPTVDPEVIDEVPAVTDDSPRTNKLHEIYQKHELPPMTRDELFHITPKLAVYTRKY</sequence>
<proteinExistence type="predicted"/>
<evidence type="ECO:0000313" key="1">
    <source>
        <dbReference type="EMBL" id="KAJ8122427.1"/>
    </source>
</evidence>
<evidence type="ECO:0000313" key="2">
    <source>
        <dbReference type="Proteomes" id="UP001153332"/>
    </source>
</evidence>
<name>A0ACC2J510_9PEZI</name>
<reference evidence="1" key="1">
    <citation type="submission" date="2022-12" db="EMBL/GenBank/DDBJ databases">
        <title>Genome Sequence of Lasiodiplodia mahajangana.</title>
        <authorList>
            <person name="Buettner E."/>
        </authorList>
    </citation>
    <scope>NUCLEOTIDE SEQUENCE</scope>
    <source>
        <strain evidence="1">VT137</strain>
    </source>
</reference>
<protein>
    <submittedName>
        <fullName evidence="1">Uncharacterized protein</fullName>
    </submittedName>
</protein>
<organism evidence="1 2">
    <name type="scientific">Lasiodiplodia mahajangana</name>
    <dbReference type="NCBI Taxonomy" id="1108764"/>
    <lineage>
        <taxon>Eukaryota</taxon>
        <taxon>Fungi</taxon>
        <taxon>Dikarya</taxon>
        <taxon>Ascomycota</taxon>
        <taxon>Pezizomycotina</taxon>
        <taxon>Dothideomycetes</taxon>
        <taxon>Dothideomycetes incertae sedis</taxon>
        <taxon>Botryosphaeriales</taxon>
        <taxon>Botryosphaeriaceae</taxon>
        <taxon>Lasiodiplodia</taxon>
    </lineage>
</organism>
<dbReference type="EMBL" id="JAPUUL010003565">
    <property type="protein sequence ID" value="KAJ8122427.1"/>
    <property type="molecule type" value="Genomic_DNA"/>
</dbReference>
<dbReference type="Proteomes" id="UP001153332">
    <property type="component" value="Unassembled WGS sequence"/>
</dbReference>